<evidence type="ECO:0000256" key="1">
    <source>
        <dbReference type="SAM" id="Phobius"/>
    </source>
</evidence>
<dbReference type="InterPro" id="IPR005069">
    <property type="entry name" value="Nucl-diP-sugar_transferase"/>
</dbReference>
<keyword evidence="1" id="KW-0812">Transmembrane</keyword>
<proteinExistence type="predicted"/>
<evidence type="ECO:0000313" key="3">
    <source>
        <dbReference type="EMBL" id="KAK7386755.1"/>
    </source>
</evidence>
<dbReference type="Proteomes" id="UP001386955">
    <property type="component" value="Unassembled WGS sequence"/>
</dbReference>
<evidence type="ECO:0000313" key="4">
    <source>
        <dbReference type="Proteomes" id="UP001386955"/>
    </source>
</evidence>
<dbReference type="PANTHER" id="PTHR47483">
    <property type="entry name" value="BETA-ARABINOFURANOSYLTRANSFERASE RAY1"/>
    <property type="match status" value="1"/>
</dbReference>
<keyword evidence="1" id="KW-1133">Transmembrane helix</keyword>
<dbReference type="PANTHER" id="PTHR47483:SF1">
    <property type="entry name" value="BETA-ARABINOFURANOSYLTRANSFERASE RAY1"/>
    <property type="match status" value="1"/>
</dbReference>
<organism evidence="3 4">
    <name type="scientific">Psophocarpus tetragonolobus</name>
    <name type="common">Winged bean</name>
    <name type="synonym">Dolichos tetragonolobus</name>
    <dbReference type="NCBI Taxonomy" id="3891"/>
    <lineage>
        <taxon>Eukaryota</taxon>
        <taxon>Viridiplantae</taxon>
        <taxon>Streptophyta</taxon>
        <taxon>Embryophyta</taxon>
        <taxon>Tracheophyta</taxon>
        <taxon>Spermatophyta</taxon>
        <taxon>Magnoliopsida</taxon>
        <taxon>eudicotyledons</taxon>
        <taxon>Gunneridae</taxon>
        <taxon>Pentapetalae</taxon>
        <taxon>rosids</taxon>
        <taxon>fabids</taxon>
        <taxon>Fabales</taxon>
        <taxon>Fabaceae</taxon>
        <taxon>Papilionoideae</taxon>
        <taxon>50 kb inversion clade</taxon>
        <taxon>NPAAA clade</taxon>
        <taxon>indigoferoid/millettioid clade</taxon>
        <taxon>Phaseoleae</taxon>
        <taxon>Psophocarpus</taxon>
    </lineage>
</organism>
<keyword evidence="4" id="KW-1185">Reference proteome</keyword>
<dbReference type="EMBL" id="JAYMYS010000007">
    <property type="protein sequence ID" value="KAK7386755.1"/>
    <property type="molecule type" value="Genomic_DNA"/>
</dbReference>
<comment type="caution">
    <text evidence="3">The sequence shown here is derived from an EMBL/GenBank/DDBJ whole genome shotgun (WGS) entry which is preliminary data.</text>
</comment>
<gene>
    <name evidence="3" type="ORF">VNO78_27091</name>
</gene>
<feature type="domain" description="Nucleotide-diphospho-sugar transferase" evidence="2">
    <location>
        <begin position="437"/>
        <end position="657"/>
    </location>
</feature>
<dbReference type="GO" id="GO:0016757">
    <property type="term" value="F:glycosyltransferase activity"/>
    <property type="evidence" value="ECO:0007669"/>
    <property type="project" value="InterPro"/>
</dbReference>
<keyword evidence="1" id="KW-0472">Membrane</keyword>
<evidence type="ECO:0000259" key="2">
    <source>
        <dbReference type="Pfam" id="PF03407"/>
    </source>
</evidence>
<reference evidence="3 4" key="1">
    <citation type="submission" date="2024-01" db="EMBL/GenBank/DDBJ databases">
        <title>The genomes of 5 underutilized Papilionoideae crops provide insights into root nodulation and disease resistanc.</title>
        <authorList>
            <person name="Jiang F."/>
        </authorList>
    </citation>
    <scope>NUCLEOTIDE SEQUENCE [LARGE SCALE GENOMIC DNA]</scope>
    <source>
        <strain evidence="3">DUOXIRENSHENG_FW03</strain>
        <tissue evidence="3">Leaves</tissue>
    </source>
</reference>
<dbReference type="AlphaFoldDB" id="A0AAN9S064"/>
<dbReference type="Pfam" id="PF03407">
    <property type="entry name" value="Nucleotid_trans"/>
    <property type="match status" value="1"/>
</dbReference>
<name>A0AAN9S064_PSOTE</name>
<dbReference type="InterPro" id="IPR044575">
    <property type="entry name" value="RAY1-like"/>
</dbReference>
<protein>
    <recommendedName>
        <fullName evidence="2">Nucleotide-diphospho-sugar transferase domain-containing protein</fullName>
    </recommendedName>
</protein>
<accession>A0AAN9S064</accession>
<feature type="transmembrane region" description="Helical" evidence="1">
    <location>
        <begin position="6"/>
        <end position="25"/>
    </location>
</feature>
<sequence length="702" mass="79918">MKGYQLELWSVWLSGLAFIVFSLYATQRLPSVKDHIHSITSKRVTLDSTSLDITIFTAPKPFKGSVGTRQTLAVRSWLVLSPHVTVVLFSQDPSVATFSDSFDSRVLVDTNIDFTFLGTPFFHSMIAKSRSYKSDISVIIDPEIVILSGFISTINHVNQLDHDWLLVASAQNVSSFPFHLDESGKYWQTDNGERIKIQELQKIVQQNWQGKHYYTRMLMVWNNKDLPLHNGVLPPFLFGKGTHDNWVIHEAMSSEFRFVFDASWTITSFYLNPEDGLSPTHGNSSAEDVENRNWEYIGNSHIGANYGSFFYSEATYSSLVKLLRCNNQYIMVDTKKNIVYPIGHQGEMSLMKEKIFPSWSKENTTYCIARMKSLTKSLDFPVKDQMEVTSTLELPFSLESLLSITADKTKTIILTVAGYSYKDMLMSWVCRLRELSIENFMVCALDQETYEFSILQGIPVFKDPIAPSNISFDDCHFGTKCFQRVTKVKSRIVLKILKLGYNVLLSDVDVYWFKNPVPLLHSFGSAVFAAQSDEYKKQGPINLPRRLNSGFYYAHADTQTIAAIEKVVRHAETSGLSEQPSFYDTLCGEGGSNRVGDNKCVEPETNLTVHFLDRDLFPNGAYQELWQEKHVKAACLKKGCYIIHNNWISGRLKKLERQVLSGLWEYDPATRMCLRCWHGTVSNHDVNFEEAVDSFLSSDSSL</sequence>